<keyword evidence="1" id="KW-0472">Membrane</keyword>
<gene>
    <name evidence="2" type="ORF">F2Q69_00002579</name>
</gene>
<protein>
    <submittedName>
        <fullName evidence="2">Uncharacterized protein</fullName>
    </submittedName>
</protein>
<feature type="transmembrane region" description="Helical" evidence="1">
    <location>
        <begin position="41"/>
        <end position="68"/>
    </location>
</feature>
<sequence>MSSSVFKENTFKETTLSLKKHIIFLPSTYYSPPAILLPTPVSLFAVAGVPLCFPLFFSVVSMVFYVSAEVKLCDSSRLRSGVYGVDLCCSNEGSDARGWRMLLFVATSSFAPATLSRNIFIDLAEFLFLAAYGSSGRPLGLGSGLLATPMSSLCLCSSGGLRGERMESLSGRVFLML</sequence>
<keyword evidence="1" id="KW-0812">Transmembrane</keyword>
<evidence type="ECO:0000256" key="1">
    <source>
        <dbReference type="SAM" id="Phobius"/>
    </source>
</evidence>
<keyword evidence="1" id="KW-1133">Transmembrane helix</keyword>
<organism evidence="2 3">
    <name type="scientific">Brassica cretica</name>
    <name type="common">Mustard</name>
    <dbReference type="NCBI Taxonomy" id="69181"/>
    <lineage>
        <taxon>Eukaryota</taxon>
        <taxon>Viridiplantae</taxon>
        <taxon>Streptophyta</taxon>
        <taxon>Embryophyta</taxon>
        <taxon>Tracheophyta</taxon>
        <taxon>Spermatophyta</taxon>
        <taxon>Magnoliopsida</taxon>
        <taxon>eudicotyledons</taxon>
        <taxon>Gunneridae</taxon>
        <taxon>Pentapetalae</taxon>
        <taxon>rosids</taxon>
        <taxon>malvids</taxon>
        <taxon>Brassicales</taxon>
        <taxon>Brassicaceae</taxon>
        <taxon>Brassiceae</taxon>
        <taxon>Brassica</taxon>
    </lineage>
</organism>
<dbReference type="EMBL" id="QGKX02001521">
    <property type="protein sequence ID" value="KAF3506060.1"/>
    <property type="molecule type" value="Genomic_DNA"/>
</dbReference>
<proteinExistence type="predicted"/>
<dbReference type="AlphaFoldDB" id="A0A8S9NTY4"/>
<reference evidence="2" key="1">
    <citation type="submission" date="2019-12" db="EMBL/GenBank/DDBJ databases">
        <title>Genome sequencing and annotation of Brassica cretica.</title>
        <authorList>
            <person name="Studholme D.J."/>
            <person name="Sarris P."/>
        </authorList>
    </citation>
    <scope>NUCLEOTIDE SEQUENCE</scope>
    <source>
        <strain evidence="2">PFS-109/04</strain>
        <tissue evidence="2">Leaf</tissue>
    </source>
</reference>
<evidence type="ECO:0000313" key="2">
    <source>
        <dbReference type="EMBL" id="KAF3506060.1"/>
    </source>
</evidence>
<name>A0A8S9NTY4_BRACR</name>
<accession>A0A8S9NTY4</accession>
<dbReference type="Proteomes" id="UP000712600">
    <property type="component" value="Unassembled WGS sequence"/>
</dbReference>
<comment type="caution">
    <text evidence="2">The sequence shown here is derived from an EMBL/GenBank/DDBJ whole genome shotgun (WGS) entry which is preliminary data.</text>
</comment>
<evidence type="ECO:0000313" key="3">
    <source>
        <dbReference type="Proteomes" id="UP000712600"/>
    </source>
</evidence>